<evidence type="ECO:0000259" key="1">
    <source>
        <dbReference type="Pfam" id="PF01883"/>
    </source>
</evidence>
<dbReference type="PANTHER" id="PTHR42831:SF1">
    <property type="entry name" value="FE-S PROTEIN MATURATION AUXILIARY FACTOR YITW"/>
    <property type="match status" value="1"/>
</dbReference>
<sequence>MVDRNKIIEALSTVYDPEVGIDIVNLGLVYNIDIKDDVVNVTMTLTVPGCPLATTITQDAKNAVSAVEGVREANVNLTFDPPWNVDMLSDAAKERLGYK</sequence>
<feature type="domain" description="MIP18 family-like" evidence="1">
    <location>
        <begin position="5"/>
        <end position="75"/>
    </location>
</feature>
<dbReference type="AlphaFoldDB" id="A0A660S6X5"/>
<dbReference type="Proteomes" id="UP000282321">
    <property type="component" value="Unassembled WGS sequence"/>
</dbReference>
<dbReference type="InterPro" id="IPR006121">
    <property type="entry name" value="HMA_dom"/>
</dbReference>
<accession>A0A660S6X5</accession>
<dbReference type="PANTHER" id="PTHR42831">
    <property type="entry name" value="FE-S PROTEIN MATURATION AUXILIARY FACTOR YITW"/>
    <property type="match status" value="1"/>
</dbReference>
<dbReference type="SUPFAM" id="SSF117916">
    <property type="entry name" value="Fe-S cluster assembly (FSCA) domain-like"/>
    <property type="match status" value="1"/>
</dbReference>
<dbReference type="Gene3D" id="3.30.300.130">
    <property type="entry name" value="Fe-S cluster assembly (FSCA)"/>
    <property type="match status" value="1"/>
</dbReference>
<evidence type="ECO:0000313" key="2">
    <source>
        <dbReference type="EMBL" id="RKX65678.1"/>
    </source>
</evidence>
<dbReference type="InterPro" id="IPR052339">
    <property type="entry name" value="Fe-S_Maturation_MIP18"/>
</dbReference>
<proteinExistence type="predicted"/>
<dbReference type="Pfam" id="PF01883">
    <property type="entry name" value="FeS_assembly_P"/>
    <property type="match status" value="1"/>
</dbReference>
<organism evidence="2 3">
    <name type="scientific">candidate division TA06 bacterium</name>
    <dbReference type="NCBI Taxonomy" id="2250710"/>
    <lineage>
        <taxon>Bacteria</taxon>
        <taxon>Bacteria division TA06</taxon>
    </lineage>
</organism>
<gene>
    <name evidence="2" type="ORF">DRP44_05785</name>
</gene>
<dbReference type="InterPro" id="IPR034904">
    <property type="entry name" value="FSCA_dom_sf"/>
</dbReference>
<dbReference type="EMBL" id="QNBC01000077">
    <property type="protein sequence ID" value="RKX65678.1"/>
    <property type="molecule type" value="Genomic_DNA"/>
</dbReference>
<comment type="caution">
    <text evidence="2">The sequence shown here is derived from an EMBL/GenBank/DDBJ whole genome shotgun (WGS) entry which is preliminary data.</text>
</comment>
<name>A0A660S6X5_UNCT6</name>
<reference evidence="2 3" key="1">
    <citation type="submission" date="2018-06" db="EMBL/GenBank/DDBJ databases">
        <title>Extensive metabolic versatility and redundancy in microbially diverse, dynamic hydrothermal sediments.</title>
        <authorList>
            <person name="Dombrowski N."/>
            <person name="Teske A."/>
            <person name="Baker B.J."/>
        </authorList>
    </citation>
    <scope>NUCLEOTIDE SEQUENCE [LARGE SCALE GENOMIC DNA]</scope>
    <source>
        <strain evidence="2">B35_G9</strain>
    </source>
</reference>
<dbReference type="InterPro" id="IPR002744">
    <property type="entry name" value="MIP18-like"/>
</dbReference>
<dbReference type="CDD" id="cd00371">
    <property type="entry name" value="HMA"/>
    <property type="match status" value="1"/>
</dbReference>
<dbReference type="GO" id="GO:0046872">
    <property type="term" value="F:metal ion binding"/>
    <property type="evidence" value="ECO:0007669"/>
    <property type="project" value="InterPro"/>
</dbReference>
<evidence type="ECO:0000313" key="3">
    <source>
        <dbReference type="Proteomes" id="UP000282321"/>
    </source>
</evidence>
<protein>
    <recommendedName>
        <fullName evidence="1">MIP18 family-like domain-containing protein</fullName>
    </recommendedName>
</protein>